<evidence type="ECO:0000313" key="6">
    <source>
        <dbReference type="Proteomes" id="UP000809621"/>
    </source>
</evidence>
<gene>
    <name evidence="5" type="ORF">JQC93_06075</name>
</gene>
<accession>A0ABS2HIP3</accession>
<dbReference type="Gene3D" id="2.40.160.50">
    <property type="entry name" value="membrane protein fhac: a member of the omp85/tpsb transporter family"/>
    <property type="match status" value="1"/>
</dbReference>
<feature type="domain" description="Bacterial surface antigen (D15)" evidence="4">
    <location>
        <begin position="203"/>
        <end position="396"/>
    </location>
</feature>
<name>A0ABS2HIP3_9VIBR</name>
<dbReference type="Pfam" id="PF01103">
    <property type="entry name" value="Omp85"/>
    <property type="match status" value="1"/>
</dbReference>
<keyword evidence="2" id="KW-0472">Membrane</keyword>
<dbReference type="Proteomes" id="UP000809621">
    <property type="component" value="Unassembled WGS sequence"/>
</dbReference>
<organism evidence="5 6">
    <name type="scientific">Vibrio ulleungensis</name>
    <dbReference type="NCBI Taxonomy" id="2807619"/>
    <lineage>
        <taxon>Bacteria</taxon>
        <taxon>Pseudomonadati</taxon>
        <taxon>Pseudomonadota</taxon>
        <taxon>Gammaproteobacteria</taxon>
        <taxon>Vibrionales</taxon>
        <taxon>Vibrionaceae</taxon>
        <taxon>Vibrio</taxon>
    </lineage>
</organism>
<protein>
    <submittedName>
        <fullName evidence="5">BamA/TamA family outer membrane protein</fullName>
    </submittedName>
</protein>
<comment type="caution">
    <text evidence="5">The sequence shown here is derived from an EMBL/GenBank/DDBJ whole genome shotgun (WGS) entry which is preliminary data.</text>
</comment>
<evidence type="ECO:0000259" key="4">
    <source>
        <dbReference type="Pfam" id="PF01103"/>
    </source>
</evidence>
<evidence type="ECO:0000256" key="1">
    <source>
        <dbReference type="ARBA" id="ARBA00004370"/>
    </source>
</evidence>
<evidence type="ECO:0000313" key="5">
    <source>
        <dbReference type="EMBL" id="MBM7035972.1"/>
    </source>
</evidence>
<dbReference type="InterPro" id="IPR000184">
    <property type="entry name" value="Bac_surfAg_D15"/>
</dbReference>
<proteinExistence type="predicted"/>
<evidence type="ECO:0000256" key="2">
    <source>
        <dbReference type="ARBA" id="ARBA00023136"/>
    </source>
</evidence>
<feature type="region of interest" description="Disordered" evidence="3">
    <location>
        <begin position="99"/>
        <end position="119"/>
    </location>
</feature>
<dbReference type="RefSeq" id="WP_205157586.1">
    <property type="nucleotide sequence ID" value="NZ_JAFEUM010000002.1"/>
</dbReference>
<dbReference type="EMBL" id="JAFEUM010000002">
    <property type="protein sequence ID" value="MBM7035972.1"/>
    <property type="molecule type" value="Genomic_DNA"/>
</dbReference>
<reference evidence="5 6" key="1">
    <citation type="submission" date="2021-02" db="EMBL/GenBank/DDBJ databases">
        <authorList>
            <person name="Park J.-S."/>
        </authorList>
    </citation>
    <scope>NUCLEOTIDE SEQUENCE [LARGE SCALE GENOMIC DNA]</scope>
    <source>
        <strain evidence="5 6">188UL20-2</strain>
    </source>
</reference>
<comment type="subcellular location">
    <subcellularLocation>
        <location evidence="1">Membrane</location>
    </subcellularLocation>
</comment>
<sequence length="412" mass="45678">MPKYNLERTEHSEGFANKLLLPYAFSTETMGFNVGLGGMVNGAIQDQLTIGATMYGGADSYGAALGFWNLQIPGTERWFVTGLGFLGYFPEQTAHASVPNEPIPYQRPLPGSSHSSPDDAVVGSGYSNFVELQVEYVLPIGHHRETSTLNYRTRGGLLSNPTPHKSWNPLTTGSSLIMLRGFSQYESYENPDLSEIAGSVGGLEFGLHYDNTDFVPNPSKGSRQYIAYTHDGTLLGKDRSWNAIEFDTSHYWDLGESDWARQQVLAFNFWTAYSPSWKVIDVDGSSRYVANGAPYSQGASLGGWNRMRGYASNRFHDKAAIYSALEYRYTLDYNPTPDIPLLSLFQIDWLQVVPFVEVGEVAPEYSARELFSNMKYDAGVSFRAFAAGLVVRLDYAQSPEGSALWVMAGHPF</sequence>
<evidence type="ECO:0000256" key="3">
    <source>
        <dbReference type="SAM" id="MobiDB-lite"/>
    </source>
</evidence>
<keyword evidence="6" id="KW-1185">Reference proteome</keyword>